<dbReference type="Proteomes" id="UP000009886">
    <property type="component" value="Unassembled WGS sequence"/>
</dbReference>
<reference evidence="5" key="1">
    <citation type="journal article" date="2012" name="BMC Genomics">
        <title>Genome sequence of the necrotrophic fungus Penicillium digitatum, the main postharvest pathogen of citrus.</title>
        <authorList>
            <person name="Marcet-Houben M."/>
            <person name="Ballester A.-R."/>
            <person name="de la Fuente B."/>
            <person name="Harries E."/>
            <person name="Marcos J.F."/>
            <person name="Gonzalez-Candelas L."/>
            <person name="Gabaldon T."/>
        </authorList>
    </citation>
    <scope>NUCLEOTIDE SEQUENCE [LARGE SCALE GENOMIC DNA]</scope>
    <source>
        <strain evidence="5">Pd1 / CECT 20795</strain>
    </source>
</reference>
<sequence length="199" mass="21621">MEGIAIVPPQGCGESKHIAERICLEASQRSRVPTSVYPVGQIAGATSARGHWNPQDWLPTMIATSKVMGKTLNRLGSAEVDWVSVELTRGMVGRVLSHESRTSTMAVIDTRNQSQNAVEPTPMSAWIDDPESTSNPGSAEIASKPALQPLGFYRGLPDKGSALCVALDVRRAREASVSIRALDPVSSSLMRNWLQHWQF</sequence>
<proteinExistence type="predicted"/>
<dbReference type="HOGENOM" id="CLU_1372605_0_0_1"/>
<dbReference type="Pfam" id="PF07993">
    <property type="entry name" value="NAD_binding_4"/>
    <property type="match status" value="1"/>
</dbReference>
<dbReference type="PANTHER" id="PTHR43439">
    <property type="entry name" value="PHENYLACETATE-COENZYME A LIGASE"/>
    <property type="match status" value="1"/>
</dbReference>
<feature type="domain" description="Thioester reductase (TE)" evidence="3">
    <location>
        <begin position="13"/>
        <end position="86"/>
    </location>
</feature>
<keyword evidence="1" id="KW-0596">Phosphopantetheine</keyword>
<gene>
    <name evidence="4" type="ORF">PDIP_68630</name>
</gene>
<dbReference type="KEGG" id="pdp:PDIP_68630"/>
<comment type="caution">
    <text evidence="4">The sequence shown here is derived from an EMBL/GenBank/DDBJ whole genome shotgun (WGS) entry which is preliminary data.</text>
</comment>
<evidence type="ECO:0000313" key="5">
    <source>
        <dbReference type="Proteomes" id="UP000009886"/>
    </source>
</evidence>
<evidence type="ECO:0000259" key="3">
    <source>
        <dbReference type="Pfam" id="PF07993"/>
    </source>
</evidence>
<evidence type="ECO:0000256" key="1">
    <source>
        <dbReference type="ARBA" id="ARBA00022450"/>
    </source>
</evidence>
<dbReference type="OrthoDB" id="429813at2759"/>
<dbReference type="EMBL" id="AKCU01000439">
    <property type="protein sequence ID" value="EKV08458.1"/>
    <property type="molecule type" value="Genomic_DNA"/>
</dbReference>
<name>K9G0N9_PEND1</name>
<evidence type="ECO:0000256" key="2">
    <source>
        <dbReference type="ARBA" id="ARBA00022553"/>
    </source>
</evidence>
<dbReference type="VEuPathDB" id="FungiDB:PDIP_68630"/>
<protein>
    <recommendedName>
        <fullName evidence="3">Thioester reductase (TE) domain-containing protein</fullName>
    </recommendedName>
</protein>
<accession>K9G0N9</accession>
<dbReference type="InterPro" id="IPR051414">
    <property type="entry name" value="Adenylate-forming_Reductase"/>
</dbReference>
<dbReference type="Gene3D" id="3.40.50.720">
    <property type="entry name" value="NAD(P)-binding Rossmann-like Domain"/>
    <property type="match status" value="1"/>
</dbReference>
<dbReference type="AlphaFoldDB" id="K9G0N9"/>
<evidence type="ECO:0000313" key="4">
    <source>
        <dbReference type="EMBL" id="EKV08458.1"/>
    </source>
</evidence>
<dbReference type="PANTHER" id="PTHR43439:SF2">
    <property type="entry name" value="ENZYME, PUTATIVE (JCVI)-RELATED"/>
    <property type="match status" value="1"/>
</dbReference>
<organism evidence="4 5">
    <name type="scientific">Penicillium digitatum (strain Pd1 / CECT 20795)</name>
    <name type="common">Green mold</name>
    <dbReference type="NCBI Taxonomy" id="1170230"/>
    <lineage>
        <taxon>Eukaryota</taxon>
        <taxon>Fungi</taxon>
        <taxon>Dikarya</taxon>
        <taxon>Ascomycota</taxon>
        <taxon>Pezizomycotina</taxon>
        <taxon>Eurotiomycetes</taxon>
        <taxon>Eurotiomycetidae</taxon>
        <taxon>Eurotiales</taxon>
        <taxon>Aspergillaceae</taxon>
        <taxon>Penicillium</taxon>
    </lineage>
</organism>
<keyword evidence="2" id="KW-0597">Phosphoprotein</keyword>
<dbReference type="InterPro" id="IPR013120">
    <property type="entry name" value="FAR_NAD-bd"/>
</dbReference>